<dbReference type="AlphaFoldDB" id="A0A2P7BBJ8"/>
<proteinExistence type="predicted"/>
<sequence>MNPFCFADGETIHAEGGELDVVHRVKPPDKVGGRQPETRRWPGQFAPNPSVFGFVRWMNIGLAKPLDLEPNSLEQDDSIWLQTALMAQLLATICNSRPASYISVTEGVRSAAIWGIIGPA</sequence>
<evidence type="ECO:0000313" key="1">
    <source>
        <dbReference type="EMBL" id="PSH63840.1"/>
    </source>
</evidence>
<accession>A0A2P7BBJ8</accession>
<comment type="caution">
    <text evidence="1">The sequence shown here is derived from an EMBL/GenBank/DDBJ whole genome shotgun (WGS) entry which is preliminary data.</text>
</comment>
<dbReference type="EMBL" id="PGGO01000022">
    <property type="protein sequence ID" value="PSH63840.1"/>
    <property type="molecule type" value="Genomic_DNA"/>
</dbReference>
<name>A0A2P7BBJ8_9HYPH</name>
<keyword evidence="2" id="KW-1185">Reference proteome</keyword>
<dbReference type="Proteomes" id="UP000241444">
    <property type="component" value="Unassembled WGS sequence"/>
</dbReference>
<reference evidence="2" key="1">
    <citation type="submission" date="2017-11" db="EMBL/GenBank/DDBJ databases">
        <authorList>
            <person name="Kuznetsova I."/>
            <person name="Sazanova A."/>
            <person name="Chirak E."/>
            <person name="Safronova V."/>
            <person name="Willems A."/>
        </authorList>
    </citation>
    <scope>NUCLEOTIDE SEQUENCE [LARGE SCALE GENOMIC DNA]</scope>
    <source>
        <strain evidence="2">STM 196</strain>
    </source>
</reference>
<gene>
    <name evidence="1" type="ORF">CU102_22770</name>
</gene>
<organism evidence="1 2">
    <name type="scientific">Phyllobacterium brassicacearum</name>
    <dbReference type="NCBI Taxonomy" id="314235"/>
    <lineage>
        <taxon>Bacteria</taxon>
        <taxon>Pseudomonadati</taxon>
        <taxon>Pseudomonadota</taxon>
        <taxon>Alphaproteobacteria</taxon>
        <taxon>Hyphomicrobiales</taxon>
        <taxon>Phyllobacteriaceae</taxon>
        <taxon>Phyllobacterium</taxon>
    </lineage>
</organism>
<protein>
    <submittedName>
        <fullName evidence="1">Uncharacterized protein</fullName>
    </submittedName>
</protein>
<evidence type="ECO:0000313" key="2">
    <source>
        <dbReference type="Proteomes" id="UP000241444"/>
    </source>
</evidence>